<evidence type="ECO:0000313" key="2">
    <source>
        <dbReference type="Proteomes" id="UP001151760"/>
    </source>
</evidence>
<reference evidence="1" key="1">
    <citation type="journal article" date="2022" name="Int. J. Mol. Sci.">
        <title>Draft Genome of Tanacetum Coccineum: Genomic Comparison of Closely Related Tanacetum-Family Plants.</title>
        <authorList>
            <person name="Yamashiro T."/>
            <person name="Shiraishi A."/>
            <person name="Nakayama K."/>
            <person name="Satake H."/>
        </authorList>
    </citation>
    <scope>NUCLEOTIDE SEQUENCE</scope>
</reference>
<protein>
    <submittedName>
        <fullName evidence="1">Uncharacterized protein</fullName>
    </submittedName>
</protein>
<keyword evidence="2" id="KW-1185">Reference proteome</keyword>
<accession>A0ABQ5BXZ0</accession>
<organism evidence="1 2">
    <name type="scientific">Tanacetum coccineum</name>
    <dbReference type="NCBI Taxonomy" id="301880"/>
    <lineage>
        <taxon>Eukaryota</taxon>
        <taxon>Viridiplantae</taxon>
        <taxon>Streptophyta</taxon>
        <taxon>Embryophyta</taxon>
        <taxon>Tracheophyta</taxon>
        <taxon>Spermatophyta</taxon>
        <taxon>Magnoliopsida</taxon>
        <taxon>eudicotyledons</taxon>
        <taxon>Gunneridae</taxon>
        <taxon>Pentapetalae</taxon>
        <taxon>asterids</taxon>
        <taxon>campanulids</taxon>
        <taxon>Asterales</taxon>
        <taxon>Asteraceae</taxon>
        <taxon>Asteroideae</taxon>
        <taxon>Anthemideae</taxon>
        <taxon>Anthemidinae</taxon>
        <taxon>Tanacetum</taxon>
    </lineage>
</organism>
<evidence type="ECO:0000313" key="1">
    <source>
        <dbReference type="EMBL" id="GJT18672.1"/>
    </source>
</evidence>
<sequence>MDEEATNVEDEGNELYRDVNINLKGRDVEMTDASLPNVQATQETEDTHVILTALINPEGIDLIFGLNTEATLLVDVPVTIIAEPSSLATTTIPLPPTPLFTHLLQTPATVPSSSLQDLPNFGFLFRFDHRLKALEDNFYEFKQTNQFAEAVSSILGIVDQYLVNKINDAVKTVVQLQSDRLREEAQAENQEFINTMDVGMKKIIKEQVKEQVKDQVSKILPRIKKLVNDNYKLKALLRNLYILVARRQQPTILCFTSLQRESDRDVTQPQDKLLVTKLENIALAITTSILTGSFDKSHVQEACFHVIFENVNKKCRCHPRRVVDLQLADGTLSMMFRSALIDHLKGIQMEYLPQTIWRQRDKDNTGAMIQEIDKQLKTRRIMRSLEKFVGGRPYEGDLRLLQMTI</sequence>
<gene>
    <name evidence="1" type="ORF">Tco_0877378</name>
</gene>
<reference evidence="1" key="2">
    <citation type="submission" date="2022-01" db="EMBL/GenBank/DDBJ databases">
        <authorList>
            <person name="Yamashiro T."/>
            <person name="Shiraishi A."/>
            <person name="Satake H."/>
            <person name="Nakayama K."/>
        </authorList>
    </citation>
    <scope>NUCLEOTIDE SEQUENCE</scope>
</reference>
<dbReference type="Proteomes" id="UP001151760">
    <property type="component" value="Unassembled WGS sequence"/>
</dbReference>
<comment type="caution">
    <text evidence="1">The sequence shown here is derived from an EMBL/GenBank/DDBJ whole genome shotgun (WGS) entry which is preliminary data.</text>
</comment>
<dbReference type="EMBL" id="BQNB010013656">
    <property type="protein sequence ID" value="GJT18672.1"/>
    <property type="molecule type" value="Genomic_DNA"/>
</dbReference>
<name>A0ABQ5BXZ0_9ASTR</name>
<proteinExistence type="predicted"/>